<dbReference type="Gene3D" id="1.25.10.10">
    <property type="entry name" value="Leucine-rich Repeat Variant"/>
    <property type="match status" value="1"/>
</dbReference>
<proteinExistence type="predicted"/>
<reference evidence="3 4" key="1">
    <citation type="journal article" date="2021" name="Comput. Struct. Biotechnol. J.">
        <title>De novo genome assembly of the potent medicinal plant Rehmannia glutinosa using nanopore technology.</title>
        <authorList>
            <person name="Ma L."/>
            <person name="Dong C."/>
            <person name="Song C."/>
            <person name="Wang X."/>
            <person name="Zheng X."/>
            <person name="Niu Y."/>
            <person name="Chen S."/>
            <person name="Feng W."/>
        </authorList>
    </citation>
    <scope>NUCLEOTIDE SEQUENCE [LARGE SCALE GENOMIC DNA]</scope>
    <source>
        <strain evidence="3">DH-2019</strain>
    </source>
</reference>
<evidence type="ECO:0000313" key="4">
    <source>
        <dbReference type="Proteomes" id="UP001318860"/>
    </source>
</evidence>
<protein>
    <recommendedName>
        <fullName evidence="5">Cullin-associated NEDD8-dissociated protein</fullName>
    </recommendedName>
</protein>
<keyword evidence="2" id="KW-0833">Ubl conjugation pathway</keyword>
<sequence>MLCSPRYLLKQEVPKIVRSVNKQLREKSIKTKVGAFSVLKELVIVLPDCLADHIGSLTPGIEKALCDKSSTSNLKIEALVFTRLVLASHAPPVFHPYIKVIAN</sequence>
<evidence type="ECO:0000313" key="3">
    <source>
        <dbReference type="EMBL" id="KAK6159721.1"/>
    </source>
</evidence>
<evidence type="ECO:0000256" key="2">
    <source>
        <dbReference type="ARBA" id="ARBA00022786"/>
    </source>
</evidence>
<comment type="caution">
    <text evidence="3">The sequence shown here is derived from an EMBL/GenBank/DDBJ whole genome shotgun (WGS) entry which is preliminary data.</text>
</comment>
<dbReference type="Proteomes" id="UP001318860">
    <property type="component" value="Unassembled WGS sequence"/>
</dbReference>
<gene>
    <name evidence="3" type="ORF">DH2020_003102</name>
</gene>
<dbReference type="Pfam" id="PF25782">
    <property type="entry name" value="TPR_CAND1"/>
    <property type="match status" value="1"/>
</dbReference>
<keyword evidence="4" id="KW-1185">Reference proteome</keyword>
<dbReference type="InterPro" id="IPR039852">
    <property type="entry name" value="CAND1/CAND2"/>
</dbReference>
<organism evidence="3 4">
    <name type="scientific">Rehmannia glutinosa</name>
    <name type="common">Chinese foxglove</name>
    <dbReference type="NCBI Taxonomy" id="99300"/>
    <lineage>
        <taxon>Eukaryota</taxon>
        <taxon>Viridiplantae</taxon>
        <taxon>Streptophyta</taxon>
        <taxon>Embryophyta</taxon>
        <taxon>Tracheophyta</taxon>
        <taxon>Spermatophyta</taxon>
        <taxon>Magnoliopsida</taxon>
        <taxon>eudicotyledons</taxon>
        <taxon>Gunneridae</taxon>
        <taxon>Pentapetalae</taxon>
        <taxon>asterids</taxon>
        <taxon>lamiids</taxon>
        <taxon>Lamiales</taxon>
        <taxon>Orobanchaceae</taxon>
        <taxon>Rehmannieae</taxon>
        <taxon>Rehmannia</taxon>
    </lineage>
</organism>
<accession>A0ABR0XL43</accession>
<evidence type="ECO:0008006" key="5">
    <source>
        <dbReference type="Google" id="ProtNLM"/>
    </source>
</evidence>
<dbReference type="InterPro" id="IPR011989">
    <property type="entry name" value="ARM-like"/>
</dbReference>
<name>A0ABR0XL43_REHGL</name>
<dbReference type="InterPro" id="IPR016024">
    <property type="entry name" value="ARM-type_fold"/>
</dbReference>
<dbReference type="EMBL" id="JABTTQ020000003">
    <property type="protein sequence ID" value="KAK6159721.1"/>
    <property type="molecule type" value="Genomic_DNA"/>
</dbReference>
<dbReference type="SUPFAM" id="SSF48371">
    <property type="entry name" value="ARM repeat"/>
    <property type="match status" value="1"/>
</dbReference>
<dbReference type="PANTHER" id="PTHR12696">
    <property type="entry name" value="TIP120"/>
    <property type="match status" value="1"/>
</dbReference>
<keyword evidence="1" id="KW-0677">Repeat</keyword>
<evidence type="ECO:0000256" key="1">
    <source>
        <dbReference type="ARBA" id="ARBA00022737"/>
    </source>
</evidence>